<name>A0A9P6CII4_9AGAR</name>
<keyword evidence="2" id="KW-1185">Reference proteome</keyword>
<accession>A0A9P6CII4</accession>
<dbReference type="AlphaFoldDB" id="A0A9P6CII4"/>
<comment type="caution">
    <text evidence="1">The sequence shown here is derived from an EMBL/GenBank/DDBJ whole genome shotgun (WGS) entry which is preliminary data.</text>
</comment>
<dbReference type="Proteomes" id="UP000807353">
    <property type="component" value="Unassembled WGS sequence"/>
</dbReference>
<protein>
    <submittedName>
        <fullName evidence="1">Uncharacterized protein</fullName>
    </submittedName>
</protein>
<evidence type="ECO:0000313" key="2">
    <source>
        <dbReference type="Proteomes" id="UP000807353"/>
    </source>
</evidence>
<reference evidence="1" key="1">
    <citation type="submission" date="2020-11" db="EMBL/GenBank/DDBJ databases">
        <authorList>
            <consortium name="DOE Joint Genome Institute"/>
            <person name="Ahrendt S."/>
            <person name="Riley R."/>
            <person name="Andreopoulos W."/>
            <person name="Labutti K."/>
            <person name="Pangilinan J."/>
            <person name="Ruiz-Duenas F.J."/>
            <person name="Barrasa J.M."/>
            <person name="Sanchez-Garcia M."/>
            <person name="Camarero S."/>
            <person name="Miyauchi S."/>
            <person name="Serrano A."/>
            <person name="Linde D."/>
            <person name="Babiker R."/>
            <person name="Drula E."/>
            <person name="Ayuso-Fernandez I."/>
            <person name="Pacheco R."/>
            <person name="Padilla G."/>
            <person name="Ferreira P."/>
            <person name="Barriuso J."/>
            <person name="Kellner H."/>
            <person name="Castanera R."/>
            <person name="Alfaro M."/>
            <person name="Ramirez L."/>
            <person name="Pisabarro A.G."/>
            <person name="Kuo A."/>
            <person name="Tritt A."/>
            <person name="Lipzen A."/>
            <person name="He G."/>
            <person name="Yan M."/>
            <person name="Ng V."/>
            <person name="Cullen D."/>
            <person name="Martin F."/>
            <person name="Rosso M.-N."/>
            <person name="Henrissat B."/>
            <person name="Hibbett D."/>
            <person name="Martinez A.T."/>
            <person name="Grigoriev I.V."/>
        </authorList>
    </citation>
    <scope>NUCLEOTIDE SEQUENCE</scope>
    <source>
        <strain evidence="1">CBS 247.69</strain>
    </source>
</reference>
<sequence length="210" mass="23543">MPTSVPTAASLTNAAKALPRSFPTDVVHFLENVYFGNADLLLVSNFLEAAKTLAAAPNFKAMKNKQQAELHCVRCHDTFTAETNGPTKCVIPHVFDTEPTFTGEVSGYEKVYGYKAICCGSVELEEEGAGNDEYRNLKRIGHCYKGYHTTDAEEVEDEQEYNDVNIRRCKLDKETKECMVLCIDGENPVFDWQVPNTSDYDDDDDESIYL</sequence>
<gene>
    <name evidence="1" type="ORF">BDZ94DRAFT_1323080</name>
</gene>
<evidence type="ECO:0000313" key="1">
    <source>
        <dbReference type="EMBL" id="KAF9461873.1"/>
    </source>
</evidence>
<dbReference type="EMBL" id="MU150278">
    <property type="protein sequence ID" value="KAF9461873.1"/>
    <property type="molecule type" value="Genomic_DNA"/>
</dbReference>
<proteinExistence type="predicted"/>
<organism evidence="1 2">
    <name type="scientific">Collybia nuda</name>
    <dbReference type="NCBI Taxonomy" id="64659"/>
    <lineage>
        <taxon>Eukaryota</taxon>
        <taxon>Fungi</taxon>
        <taxon>Dikarya</taxon>
        <taxon>Basidiomycota</taxon>
        <taxon>Agaricomycotina</taxon>
        <taxon>Agaricomycetes</taxon>
        <taxon>Agaricomycetidae</taxon>
        <taxon>Agaricales</taxon>
        <taxon>Tricholomatineae</taxon>
        <taxon>Clitocybaceae</taxon>
        <taxon>Collybia</taxon>
    </lineage>
</organism>
<dbReference type="OrthoDB" id="2999621at2759"/>